<evidence type="ECO:0008006" key="6">
    <source>
        <dbReference type="Google" id="ProtNLM"/>
    </source>
</evidence>
<organism evidence="4 5">
    <name type="scientific">Fusarium globosum</name>
    <dbReference type="NCBI Taxonomy" id="78864"/>
    <lineage>
        <taxon>Eukaryota</taxon>
        <taxon>Fungi</taxon>
        <taxon>Dikarya</taxon>
        <taxon>Ascomycota</taxon>
        <taxon>Pezizomycotina</taxon>
        <taxon>Sordariomycetes</taxon>
        <taxon>Hypocreomycetidae</taxon>
        <taxon>Hypocreales</taxon>
        <taxon>Nectriaceae</taxon>
        <taxon>Fusarium</taxon>
        <taxon>Fusarium fujikuroi species complex</taxon>
    </lineage>
</organism>
<dbReference type="Gene3D" id="1.25.40.20">
    <property type="entry name" value="Ankyrin repeat-containing domain"/>
    <property type="match status" value="2"/>
</dbReference>
<dbReference type="Pfam" id="PF12796">
    <property type="entry name" value="Ank_2"/>
    <property type="match status" value="2"/>
</dbReference>
<dbReference type="InterPro" id="IPR036770">
    <property type="entry name" value="Ankyrin_rpt-contain_sf"/>
</dbReference>
<dbReference type="AlphaFoldDB" id="A0A8H5YED9"/>
<sequence length="718" mass="79447">MNRSHFHMMTFPNIDKLDLHSNLGIRVSNFLPKDILPVDNRTPWVRCNASVVAIVDSSKINISLQDVDDSYHFFKLTWLSASPEVIVKLIDLGVDVRRRVPEDMSSSPMPLFDIACGEAGLETFKAILETVSSQSINSVGLTGQSLPELVVKGSSPEKTCLIKALDNKGLLQSPTGLATPVIIEDKDEKLAVDYALETGFCQHQALLFPELAQRRKFEAAIMNGNMEHCKVAVNQGCLIIQPLPSCYSCTPIFTTTRAQKPVIVNWLLDEGSSTYSFFCNHHPTQNLFTYAITAMEPSAYIEKLLTTALKSRSTTRAHLVDAICQNIAKRNLNVLKLILNLFKQNVDEYYNAWNGGLDSVLGGDSAEKLKSALINHHNPVVFPHRAPLQVAAATGNAEMVKFLIQQGAYINVFDKHHETPLIIAASHNHVLVVTELLRHNAIIEMSNMFGNTAMSLAVLMGHLDIVKLLAEERPSSLQYRNIDGSNLLLRASQESSSLATFKYLLSKGFDIHQKSTDGMPMLAFPLLQGRYVDDLSQSRWLDGALASPAPKPDSILNNAIVFCTTSQIKRLHKSLPPRDANTLLNMEGRSHGTPLCLAVFRCNVATTGLLLDLGADVNKVGSWFGTPLMCAITFGNLELVKLLIRRGAGLEYADENGDMVSGLEKSLPYPNITQWLLVGRFQDQKKLEDKAFNGESAIRPWSGKTEYTTLLKGSHRRR</sequence>
<dbReference type="PROSITE" id="PS50297">
    <property type="entry name" value="ANK_REP_REGION"/>
    <property type="match status" value="2"/>
</dbReference>
<evidence type="ECO:0000313" key="4">
    <source>
        <dbReference type="EMBL" id="KAF5710101.1"/>
    </source>
</evidence>
<dbReference type="PROSITE" id="PS50088">
    <property type="entry name" value="ANK_REPEAT"/>
    <property type="match status" value="3"/>
</dbReference>
<name>A0A8H5YED9_9HYPO</name>
<keyword evidence="1" id="KW-0677">Repeat</keyword>
<gene>
    <name evidence="4" type="ORF">FGLOB1_5646</name>
</gene>
<feature type="repeat" description="ANK" evidence="3">
    <location>
        <begin position="383"/>
        <end position="415"/>
    </location>
</feature>
<dbReference type="GO" id="GO:0005634">
    <property type="term" value="C:nucleus"/>
    <property type="evidence" value="ECO:0007669"/>
    <property type="project" value="TreeGrafter"/>
</dbReference>
<dbReference type="SUPFAM" id="SSF48403">
    <property type="entry name" value="Ankyrin repeat"/>
    <property type="match status" value="1"/>
</dbReference>
<protein>
    <recommendedName>
        <fullName evidence="6">Ankyrin repeat protein</fullName>
    </recommendedName>
</protein>
<dbReference type="PANTHER" id="PTHR24193">
    <property type="entry name" value="ANKYRIN REPEAT PROTEIN"/>
    <property type="match status" value="1"/>
</dbReference>
<dbReference type="PANTHER" id="PTHR24193:SF121">
    <property type="entry name" value="ADA2A-CONTAINING COMPLEX COMPONENT 3, ISOFORM D"/>
    <property type="match status" value="1"/>
</dbReference>
<evidence type="ECO:0000256" key="2">
    <source>
        <dbReference type="ARBA" id="ARBA00023043"/>
    </source>
</evidence>
<evidence type="ECO:0000313" key="5">
    <source>
        <dbReference type="Proteomes" id="UP000532311"/>
    </source>
</evidence>
<dbReference type="Pfam" id="PF13637">
    <property type="entry name" value="Ank_4"/>
    <property type="match status" value="1"/>
</dbReference>
<evidence type="ECO:0000256" key="3">
    <source>
        <dbReference type="PROSITE-ProRule" id="PRU00023"/>
    </source>
</evidence>
<dbReference type="EMBL" id="JAAQPF010000227">
    <property type="protein sequence ID" value="KAF5710101.1"/>
    <property type="molecule type" value="Genomic_DNA"/>
</dbReference>
<feature type="repeat" description="ANK" evidence="3">
    <location>
        <begin position="626"/>
        <end position="655"/>
    </location>
</feature>
<evidence type="ECO:0000256" key="1">
    <source>
        <dbReference type="ARBA" id="ARBA00022737"/>
    </source>
</evidence>
<comment type="caution">
    <text evidence="4">The sequence shown here is derived from an EMBL/GenBank/DDBJ whole genome shotgun (WGS) entry which is preliminary data.</text>
</comment>
<proteinExistence type="predicted"/>
<feature type="repeat" description="ANK" evidence="3">
    <location>
        <begin position="416"/>
        <end position="448"/>
    </location>
</feature>
<dbReference type="InterPro" id="IPR050663">
    <property type="entry name" value="Ankyrin-SOCS_Box"/>
</dbReference>
<dbReference type="SMART" id="SM00248">
    <property type="entry name" value="ANK"/>
    <property type="match status" value="9"/>
</dbReference>
<reference evidence="4 5" key="1">
    <citation type="submission" date="2020-05" db="EMBL/GenBank/DDBJ databases">
        <title>Identification and distribution of gene clusters putatively required for synthesis of sphingolipid metabolism inhibitors in phylogenetically diverse species of the filamentous fungus Fusarium.</title>
        <authorList>
            <person name="Kim H.-S."/>
            <person name="Busman M."/>
            <person name="Brown D.W."/>
            <person name="Divon H."/>
            <person name="Uhlig S."/>
            <person name="Proctor R.H."/>
        </authorList>
    </citation>
    <scope>NUCLEOTIDE SEQUENCE [LARGE SCALE GENOMIC DNA]</scope>
    <source>
        <strain evidence="4 5">NRRL 26131</strain>
    </source>
</reference>
<dbReference type="GO" id="GO:0045944">
    <property type="term" value="P:positive regulation of transcription by RNA polymerase II"/>
    <property type="evidence" value="ECO:0007669"/>
    <property type="project" value="TreeGrafter"/>
</dbReference>
<keyword evidence="2 3" id="KW-0040">ANK repeat</keyword>
<dbReference type="InterPro" id="IPR002110">
    <property type="entry name" value="Ankyrin_rpt"/>
</dbReference>
<keyword evidence="5" id="KW-1185">Reference proteome</keyword>
<dbReference type="GO" id="GO:0000976">
    <property type="term" value="F:transcription cis-regulatory region binding"/>
    <property type="evidence" value="ECO:0007669"/>
    <property type="project" value="TreeGrafter"/>
</dbReference>
<dbReference type="Proteomes" id="UP000532311">
    <property type="component" value="Unassembled WGS sequence"/>
</dbReference>
<accession>A0A8H5YED9</accession>